<dbReference type="InterPro" id="IPR001764">
    <property type="entry name" value="Glyco_hydro_3_N"/>
</dbReference>
<dbReference type="PANTHER" id="PTHR42721">
    <property type="entry name" value="SUGAR HYDROLASE-RELATED"/>
    <property type="match status" value="1"/>
</dbReference>
<evidence type="ECO:0000313" key="7">
    <source>
        <dbReference type="EMBL" id="GHH84727.1"/>
    </source>
</evidence>
<dbReference type="GO" id="GO:0030246">
    <property type="term" value="F:carbohydrate binding"/>
    <property type="evidence" value="ECO:0007669"/>
    <property type="project" value="InterPro"/>
</dbReference>
<dbReference type="Pfam" id="PF03422">
    <property type="entry name" value="CBM_6"/>
    <property type="match status" value="1"/>
</dbReference>
<dbReference type="PROSITE" id="PS51175">
    <property type="entry name" value="CBM6"/>
    <property type="match status" value="1"/>
</dbReference>
<accession>A0A919GH91</accession>
<comment type="similarity">
    <text evidence="1">Belongs to the glycosyl hydrolase 3 family.</text>
</comment>
<dbReference type="GO" id="GO:0009044">
    <property type="term" value="F:xylan 1,4-beta-xylosidase activity"/>
    <property type="evidence" value="ECO:0007669"/>
    <property type="project" value="InterPro"/>
</dbReference>
<dbReference type="SUPFAM" id="SSF50405">
    <property type="entry name" value="Actin-crosslinking proteins"/>
    <property type="match status" value="1"/>
</dbReference>
<dbReference type="GO" id="GO:0031222">
    <property type="term" value="P:arabinan catabolic process"/>
    <property type="evidence" value="ECO:0007669"/>
    <property type="project" value="TreeGrafter"/>
</dbReference>
<dbReference type="InterPro" id="IPR044993">
    <property type="entry name" value="BXL"/>
</dbReference>
<comment type="function">
    <text evidence="4">Catalyzes the hydrolysis of a non-reducing terminal alpha-L-arabinopyranosidic linkage in ginsenoside Rb2 (alpha-L-arabinopyranosyl-(1-&gt;6)-alpha-D-glucopyranosyl) to release alpha-D-glucopyranosyl (Rd). It is not able to hydrolyze alpha-L-arabinofuranosyl-(1-&gt;6)-alpha-D-glucopyranosyl (Rc).</text>
</comment>
<dbReference type="FunFam" id="2.60.40.10:FF:000495">
    <property type="entry name" value="Periplasmic beta-glucosidase"/>
    <property type="match status" value="1"/>
</dbReference>
<dbReference type="CDD" id="cd04084">
    <property type="entry name" value="CBM6_xylanase-like"/>
    <property type="match status" value="1"/>
</dbReference>
<dbReference type="SUPFAM" id="SSF49785">
    <property type="entry name" value="Galactose-binding domain-like"/>
    <property type="match status" value="1"/>
</dbReference>
<dbReference type="GO" id="GO:0046556">
    <property type="term" value="F:alpha-L-arabinofuranosidase activity"/>
    <property type="evidence" value="ECO:0007669"/>
    <property type="project" value="TreeGrafter"/>
</dbReference>
<dbReference type="Pfam" id="PF00933">
    <property type="entry name" value="Glyco_hydro_3"/>
    <property type="match status" value="1"/>
</dbReference>
<dbReference type="Pfam" id="PF14310">
    <property type="entry name" value="Fn3-like"/>
    <property type="match status" value="1"/>
</dbReference>
<keyword evidence="2" id="KW-0732">Signal</keyword>
<dbReference type="SMART" id="SM00606">
    <property type="entry name" value="CBD_IV"/>
    <property type="match status" value="1"/>
</dbReference>
<dbReference type="PRINTS" id="PR00133">
    <property type="entry name" value="GLHYDRLASE3"/>
</dbReference>
<evidence type="ECO:0000313" key="8">
    <source>
        <dbReference type="Proteomes" id="UP000603227"/>
    </source>
</evidence>
<dbReference type="Pfam" id="PF01915">
    <property type="entry name" value="Glyco_hydro_3_C"/>
    <property type="match status" value="1"/>
</dbReference>
<dbReference type="Gene3D" id="2.60.40.10">
    <property type="entry name" value="Immunoglobulins"/>
    <property type="match status" value="1"/>
</dbReference>
<dbReference type="InterPro" id="IPR005084">
    <property type="entry name" value="CBM6"/>
</dbReference>
<reference evidence="7" key="1">
    <citation type="journal article" date="2014" name="Int. J. Syst. Evol. Microbiol.">
        <title>Complete genome sequence of Corynebacterium casei LMG S-19264T (=DSM 44701T), isolated from a smear-ripened cheese.</title>
        <authorList>
            <consortium name="US DOE Joint Genome Institute (JGI-PGF)"/>
            <person name="Walter F."/>
            <person name="Albersmeier A."/>
            <person name="Kalinowski J."/>
            <person name="Ruckert C."/>
        </authorList>
    </citation>
    <scope>NUCLEOTIDE SEQUENCE</scope>
    <source>
        <strain evidence="7">CGMCC 4.7403</strain>
    </source>
</reference>
<dbReference type="InterPro" id="IPR006584">
    <property type="entry name" value="Cellulose-bd_IV"/>
</dbReference>
<organism evidence="7 8">
    <name type="scientific">Streptomyces capitiformicae</name>
    <dbReference type="NCBI Taxonomy" id="2014920"/>
    <lineage>
        <taxon>Bacteria</taxon>
        <taxon>Bacillati</taxon>
        <taxon>Actinomycetota</taxon>
        <taxon>Actinomycetes</taxon>
        <taxon>Kitasatosporales</taxon>
        <taxon>Streptomycetaceae</taxon>
        <taxon>Streptomyces</taxon>
    </lineage>
</organism>
<evidence type="ECO:0000256" key="5">
    <source>
        <dbReference type="ARBA" id="ARBA00074219"/>
    </source>
</evidence>
<dbReference type="GO" id="GO:0045493">
    <property type="term" value="P:xylan catabolic process"/>
    <property type="evidence" value="ECO:0007669"/>
    <property type="project" value="InterPro"/>
</dbReference>
<evidence type="ECO:0000256" key="3">
    <source>
        <dbReference type="ARBA" id="ARBA00022801"/>
    </source>
</evidence>
<dbReference type="RefSeq" id="WP_208921433.1">
    <property type="nucleotide sequence ID" value="NZ_BNAT01000004.1"/>
</dbReference>
<dbReference type="InterPro" id="IPR017853">
    <property type="entry name" value="GH"/>
</dbReference>
<reference evidence="7" key="2">
    <citation type="submission" date="2020-09" db="EMBL/GenBank/DDBJ databases">
        <authorList>
            <person name="Sun Q."/>
            <person name="Zhou Y."/>
        </authorList>
    </citation>
    <scope>NUCLEOTIDE SEQUENCE</scope>
    <source>
        <strain evidence="7">CGMCC 4.7403</strain>
    </source>
</reference>
<dbReference type="SUPFAM" id="SSF51445">
    <property type="entry name" value="(Trans)glycosidases"/>
    <property type="match status" value="1"/>
</dbReference>
<evidence type="ECO:0000259" key="6">
    <source>
        <dbReference type="PROSITE" id="PS51175"/>
    </source>
</evidence>
<dbReference type="CDD" id="cd23343">
    <property type="entry name" value="beta-trefoil_FSCN_BglX-like"/>
    <property type="match status" value="1"/>
</dbReference>
<dbReference type="AlphaFoldDB" id="A0A919GH91"/>
<evidence type="ECO:0000256" key="2">
    <source>
        <dbReference type="ARBA" id="ARBA00022729"/>
    </source>
</evidence>
<name>A0A919GH91_9ACTN</name>
<proteinExistence type="inferred from homology"/>
<dbReference type="InterPro" id="IPR008979">
    <property type="entry name" value="Galactose-bd-like_sf"/>
</dbReference>
<evidence type="ECO:0000256" key="1">
    <source>
        <dbReference type="ARBA" id="ARBA00005336"/>
    </source>
</evidence>
<dbReference type="SMART" id="SM01217">
    <property type="entry name" value="Fn3_like"/>
    <property type="match status" value="1"/>
</dbReference>
<protein>
    <recommendedName>
        <fullName evidence="5">Exo-alpha-(1-&gt;6)-L-arabinopyranosidase</fullName>
    </recommendedName>
</protein>
<keyword evidence="8" id="KW-1185">Reference proteome</keyword>
<dbReference type="Proteomes" id="UP000603227">
    <property type="component" value="Unassembled WGS sequence"/>
</dbReference>
<dbReference type="PANTHER" id="PTHR42721:SF3">
    <property type="entry name" value="BETA-D-XYLOSIDASE 5-RELATED"/>
    <property type="match status" value="1"/>
</dbReference>
<dbReference type="InterPro" id="IPR008999">
    <property type="entry name" value="Actin-crosslinking"/>
</dbReference>
<dbReference type="GO" id="GO:0008422">
    <property type="term" value="F:beta-glucosidase activity"/>
    <property type="evidence" value="ECO:0007669"/>
    <property type="project" value="UniProtKB-ARBA"/>
</dbReference>
<keyword evidence="3" id="KW-0378">Hydrolase</keyword>
<dbReference type="Gene3D" id="2.60.120.260">
    <property type="entry name" value="Galactose-binding domain-like"/>
    <property type="match status" value="1"/>
</dbReference>
<dbReference type="SUPFAM" id="SSF52279">
    <property type="entry name" value="Beta-D-glucan exohydrolase, C-terminal domain"/>
    <property type="match status" value="1"/>
</dbReference>
<dbReference type="InterPro" id="IPR036881">
    <property type="entry name" value="Glyco_hydro_3_C_sf"/>
</dbReference>
<feature type="domain" description="CBM6" evidence="6">
    <location>
        <begin position="826"/>
        <end position="949"/>
    </location>
</feature>
<dbReference type="EMBL" id="BNAT01000004">
    <property type="protein sequence ID" value="GHH84727.1"/>
    <property type="molecule type" value="Genomic_DNA"/>
</dbReference>
<sequence length="961" mass="104541">MSSHSDKAFRDPSRPLNERVADLLAQLTLEEKLGLLHQYQAPVPRLGMGRFVTGTEVLHGLAWLGEATVFPQAIGLASSWNTDLVRSVGAAVGDEVRGLHNREPDRVGLNVWGPVVNPLRDPRWGRNEEGYSEDPYLTAEMGAAYAWGLRGDHPTHLRTAPVLKHFLAYNNETDCESTSSNLPPRVLHEYELPAYRTAIAQGAAEGIMCSYNAVNGRPTHLSPLINEVVRKWTDDELFIVSDATAPSHVVTQQHYYPDHVTGHAALLKAGIDSFTDNRDLADPTIERLAEALRLGLIDVADVDNAVRRALRVRFRLGEFDPPGWCPYEDTPTDVINSPEHQALAREAARQATVLLRNDDGVLPLDPGRIRRIAVIGPTADQVHTDWYSGTLPYSVSIVRGIAEHLPDAEVTFAEGIDRVVIRCAPTGDCLTTAGGPDGTGLTVGRDSGEAAARFDLADWGNGIVTLRSVAHGRYLAPNESGALVSASAQPGGWRVQETFVPEARGDVTVLRHCATGRYVRVDDDGVARLGADSARHATGFVIDRVSSGVEAAVAAAREADMTVVVMGNHPLINGREDDDRSDLRLSPAQEALLRAVHAVDPRTVLILVTGYPCAVNWADAHVPAILWSCHGGQEAGRAMADVLFGDAAPAGRLTQTWYADVADLPDLLEYDVITAESTYQYFRGTPLYPFGHGLTYSSFTYADLRMSADQIPSDGTVTISFEIANTGGLDSDEVVQVYTRQSRSRVKQPLRRLRAFRRVPVPAGERRRVSFDIPATDLAFWDATRGRPVVEAACHDVLVGRSSSDIRLTARLEVEGEHIPPWDASQPMPAFSADDRGAVRPVDATKETGDAVLATVESDWVAFRGVDFGTGVHGCVMRLSSTHDQEADVSLVLDDRLSGEVLATVTVKGAADRYAWNEVTVRTVPVAGVHDLYVVFGASGLCLRDLRFLRDDSPQAPRLDM</sequence>
<dbReference type="InterPro" id="IPR013783">
    <property type="entry name" value="Ig-like_fold"/>
</dbReference>
<dbReference type="InterPro" id="IPR026891">
    <property type="entry name" value="Fn3-like"/>
</dbReference>
<evidence type="ECO:0000256" key="4">
    <source>
        <dbReference type="ARBA" id="ARBA00058905"/>
    </source>
</evidence>
<dbReference type="InterPro" id="IPR036962">
    <property type="entry name" value="Glyco_hydro_3_N_sf"/>
</dbReference>
<dbReference type="Gene3D" id="3.40.50.1700">
    <property type="entry name" value="Glycoside hydrolase family 3 C-terminal domain"/>
    <property type="match status" value="1"/>
</dbReference>
<dbReference type="Gene3D" id="2.60.120.380">
    <property type="match status" value="1"/>
</dbReference>
<comment type="caution">
    <text evidence="7">The sequence shown here is derived from an EMBL/GenBank/DDBJ whole genome shotgun (WGS) entry which is preliminary data.</text>
</comment>
<gene>
    <name evidence="7" type="ORF">GCM10017771_14730</name>
</gene>
<dbReference type="InterPro" id="IPR002772">
    <property type="entry name" value="Glyco_hydro_3_C"/>
</dbReference>
<dbReference type="Gene3D" id="3.20.20.300">
    <property type="entry name" value="Glycoside hydrolase, family 3, N-terminal domain"/>
    <property type="match status" value="1"/>
</dbReference>